<dbReference type="InterPro" id="IPR005158">
    <property type="entry name" value="BTAD"/>
</dbReference>
<keyword evidence="3" id="KW-1185">Reference proteome</keyword>
<gene>
    <name evidence="2" type="ORF">ACFO6S_05410</name>
</gene>
<dbReference type="Proteomes" id="UP001595914">
    <property type="component" value="Unassembled WGS sequence"/>
</dbReference>
<dbReference type="InterPro" id="IPR051677">
    <property type="entry name" value="AfsR-DnrI-RedD_regulator"/>
</dbReference>
<feature type="domain" description="Bacterial transcriptional activator" evidence="1">
    <location>
        <begin position="98"/>
        <end position="242"/>
    </location>
</feature>
<keyword evidence="2" id="KW-0547">Nucleotide-binding</keyword>
<reference evidence="3" key="1">
    <citation type="journal article" date="2019" name="Int. J. Syst. Evol. Microbiol.">
        <title>The Global Catalogue of Microorganisms (GCM) 10K type strain sequencing project: providing services to taxonomists for standard genome sequencing and annotation.</title>
        <authorList>
            <consortium name="The Broad Institute Genomics Platform"/>
            <consortium name="The Broad Institute Genome Sequencing Center for Infectious Disease"/>
            <person name="Wu L."/>
            <person name="Ma J."/>
        </authorList>
    </citation>
    <scope>NUCLEOTIDE SEQUENCE [LARGE SCALE GENOMIC DNA]</scope>
    <source>
        <strain evidence="3">CCUG 54520</strain>
    </source>
</reference>
<comment type="caution">
    <text evidence="2">The sequence shown here is derived from an EMBL/GenBank/DDBJ whole genome shotgun (WGS) entry which is preliminary data.</text>
</comment>
<protein>
    <submittedName>
        <fullName evidence="2">ATP-binding protein</fullName>
    </submittedName>
</protein>
<dbReference type="InterPro" id="IPR036388">
    <property type="entry name" value="WH-like_DNA-bd_sf"/>
</dbReference>
<dbReference type="SUPFAM" id="SSF48452">
    <property type="entry name" value="TPR-like"/>
    <property type="match status" value="2"/>
</dbReference>
<evidence type="ECO:0000313" key="3">
    <source>
        <dbReference type="Proteomes" id="UP001595914"/>
    </source>
</evidence>
<dbReference type="Gene3D" id="1.10.10.10">
    <property type="entry name" value="Winged helix-like DNA-binding domain superfamily/Winged helix DNA-binding domain"/>
    <property type="match status" value="1"/>
</dbReference>
<proteinExistence type="predicted"/>
<dbReference type="InterPro" id="IPR041664">
    <property type="entry name" value="AAA_16"/>
</dbReference>
<dbReference type="InterPro" id="IPR027417">
    <property type="entry name" value="P-loop_NTPase"/>
</dbReference>
<organism evidence="2 3">
    <name type="scientific">Rhodococcus kronopolitis</name>
    <dbReference type="NCBI Taxonomy" id="1460226"/>
    <lineage>
        <taxon>Bacteria</taxon>
        <taxon>Bacillati</taxon>
        <taxon>Actinomycetota</taxon>
        <taxon>Actinomycetes</taxon>
        <taxon>Mycobacteriales</taxon>
        <taxon>Nocardiaceae</taxon>
        <taxon>Rhodococcus</taxon>
    </lineage>
</organism>
<dbReference type="InterPro" id="IPR016032">
    <property type="entry name" value="Sig_transdc_resp-reg_C-effctor"/>
</dbReference>
<evidence type="ECO:0000259" key="1">
    <source>
        <dbReference type="SMART" id="SM01043"/>
    </source>
</evidence>
<dbReference type="Pfam" id="PF03704">
    <property type="entry name" value="BTAD"/>
    <property type="match status" value="1"/>
</dbReference>
<dbReference type="InterPro" id="IPR011990">
    <property type="entry name" value="TPR-like_helical_dom_sf"/>
</dbReference>
<dbReference type="Gene3D" id="1.25.40.10">
    <property type="entry name" value="Tetratricopeptide repeat domain"/>
    <property type="match status" value="2"/>
</dbReference>
<dbReference type="PANTHER" id="PTHR35807">
    <property type="entry name" value="TRANSCRIPTIONAL REGULATOR REDD-RELATED"/>
    <property type="match status" value="1"/>
</dbReference>
<accession>A0ABV9FRH2</accession>
<dbReference type="Pfam" id="PF13191">
    <property type="entry name" value="AAA_16"/>
    <property type="match status" value="1"/>
</dbReference>
<evidence type="ECO:0000313" key="2">
    <source>
        <dbReference type="EMBL" id="MFC4603121.1"/>
    </source>
</evidence>
<name>A0ABV9FRH2_9NOCA</name>
<keyword evidence="2" id="KW-0067">ATP-binding</keyword>
<dbReference type="SUPFAM" id="SSF46894">
    <property type="entry name" value="C-terminal effector domain of the bipartite response regulators"/>
    <property type="match status" value="1"/>
</dbReference>
<dbReference type="EMBL" id="JBHSFO010000002">
    <property type="protein sequence ID" value="MFC4603121.1"/>
    <property type="molecule type" value="Genomic_DNA"/>
</dbReference>
<dbReference type="RefSeq" id="WP_378414832.1">
    <property type="nucleotide sequence ID" value="NZ_JBHSFO010000002.1"/>
</dbReference>
<dbReference type="SUPFAM" id="SSF52540">
    <property type="entry name" value="P-loop containing nucleoside triphosphate hydrolases"/>
    <property type="match status" value="1"/>
</dbReference>
<dbReference type="GO" id="GO:0005524">
    <property type="term" value="F:ATP binding"/>
    <property type="evidence" value="ECO:0007669"/>
    <property type="project" value="UniProtKB-KW"/>
</dbReference>
<dbReference type="SMART" id="SM01043">
    <property type="entry name" value="BTAD"/>
    <property type="match status" value="1"/>
</dbReference>
<sequence>MLHVSLFGEQAITDTATGTAATRSPRAVALVAFLAVHAGTPQPRQRIAELFWPDSTDGQALTNLRRELHHLRRALGDADSLVVTSTDLGWRDRDTCRVDVRTFDLERRAALAAAAAGDDHEALAHAHAAIAAYRGEFLPGGYDDWLLEARAELERQCVDLCDLVCAASTRGGDPAAATEAARRRIRLQPLEEVGYRTLMKLQVDAGDRAGALSTYHRCASVLERELGVAPEPATRRAADALLATPSAAMRPVGPAGRSGPAATEFVGRVREFGVLTDRWRAAAAGHPGIALVGGGAGVGKTRLLHEVAALARSQGAVVAATRCFGASGRLPLAPVADWLRTPAIRDATATLDPLWRTEVDRLVPSDVSGAAGGRPRGPDAGARAMVDAWQRHRFFEGLARALIGDGRPLLLVVDNLQWCDQETLTFVEFVLGLTADSPLLVAAALRDEDHDTGPDVGAWTARMRATGLLTELDLSPLEVGETARLAEATAGRSLRADDLELLQAATGGFPLYIVEAMRTAAETEIEIEAGETPLPVGDLTAVLRTRLAHASPPAREVAGLAAAVGRNFTLDLLTEASDLDADTVVQAVDELWRRRILHEFRDGYDFSHDLLRDAAYAQVGPPGRWLLHRRLAQGLELLHPGDTDAVSAQLAEQYARGGRAKRAVDYYQRAAEVASGTFAHAEAIRLHRAALAIVRSQPGGRGTLARELDILESMAAPLNARYGYSSPQLQQTLERSIELAEVLGRRDSTVVALVGLWTSRFVQGDTAGAHRAVSRALTLVDADADAQLSGSAHFAFAGSAVSLGRPAEALRHFELAAELTRGAHSLTVGTRPDVHSLAWSAHPHWLLGHDEAARSSCRGAVALARGARHPYSLAVALAYGAVTLQMLGDREELRDTVGELRALCDRFDFAYYREWALILDGWSEPGASGIRLTRRGIENLRAAGSFARMPYWLSLLADLSMREDRPDAARASLDAAVVAGQARSDLWWLPEVMRLRAAHDDPDGARTRLRAAAAMASEHGSAALLRRCERDLAARGVRPAR</sequence>